<gene>
    <name evidence="3" type="ORF">RHIZ70_173</name>
</gene>
<reference evidence="4" key="1">
    <citation type="submission" date="2018-07" db="EMBL/GenBank/DDBJ databases">
        <authorList>
            <person name="Peiro R."/>
            <person name="Begona"/>
            <person name="Cbmso G."/>
            <person name="Lopez M."/>
            <person name="Gonzalez S."/>
        </authorList>
    </citation>
    <scope>NUCLEOTIDE SEQUENCE [LARGE SCALE GENOMIC DNA]</scope>
</reference>
<dbReference type="AlphaFoldDB" id="A0A376A9I7"/>
<feature type="region of interest" description="Disordered" evidence="1">
    <location>
        <begin position="82"/>
        <end position="154"/>
    </location>
</feature>
<sequence length="284" mass="28837">MKLSRTATAGLIAAAALTACNTPDALVPPMEIGDGGQPVSESDMALAQGQQSSYGQTSYGQSATVAEQGYATQPQNSLEAQAAALAAGQGNPSASPPLYGDQPNDAGYPVAPSPGGQTRGAPPSQLQAPVQSAQPVQVTQPVQPSQPAAQAQPEVAALTPAGAAGTIRFLPIIGAPVQSVTPLSRQLGAEARGKGLTIKGASDPASEHILKGYFSAFGDGGTVTVVYVWDVLDSGGNRLHRIQGEEKVQSAATDPWAGVPASLMQQIGTKTIAEYTSWRQARGG</sequence>
<evidence type="ECO:0000256" key="1">
    <source>
        <dbReference type="SAM" id="MobiDB-lite"/>
    </source>
</evidence>
<feature type="region of interest" description="Disordered" evidence="1">
    <location>
        <begin position="28"/>
        <end position="60"/>
    </location>
</feature>
<feature type="signal peptide" evidence="2">
    <location>
        <begin position="1"/>
        <end position="25"/>
    </location>
</feature>
<feature type="compositionally biased region" description="Low complexity" evidence="1">
    <location>
        <begin position="121"/>
        <end position="154"/>
    </location>
</feature>
<feature type="compositionally biased region" description="Low complexity" evidence="1">
    <location>
        <begin position="48"/>
        <end position="60"/>
    </location>
</feature>
<dbReference type="Proteomes" id="UP000254764">
    <property type="component" value="Unassembled WGS sequence"/>
</dbReference>
<evidence type="ECO:0000256" key="2">
    <source>
        <dbReference type="SAM" id="SignalP"/>
    </source>
</evidence>
<accession>A0A376A9I7</accession>
<organism evidence="3 4">
    <name type="scientific">Ciceribacter selenitireducens ATCC BAA-1503</name>
    <dbReference type="NCBI Taxonomy" id="1336235"/>
    <lineage>
        <taxon>Bacteria</taxon>
        <taxon>Pseudomonadati</taxon>
        <taxon>Pseudomonadota</taxon>
        <taxon>Alphaproteobacteria</taxon>
        <taxon>Hyphomicrobiales</taxon>
        <taxon>Rhizobiaceae</taxon>
        <taxon>Ciceribacter</taxon>
    </lineage>
</organism>
<keyword evidence="4" id="KW-1185">Reference proteome</keyword>
<evidence type="ECO:0000313" key="4">
    <source>
        <dbReference type="Proteomes" id="UP000254764"/>
    </source>
</evidence>
<dbReference type="OrthoDB" id="7374881at2"/>
<proteinExistence type="predicted"/>
<evidence type="ECO:0000313" key="3">
    <source>
        <dbReference type="EMBL" id="SSC64465.1"/>
    </source>
</evidence>
<dbReference type="RefSeq" id="WP_115671643.1">
    <property type="nucleotide sequence ID" value="NZ_UEYP01000011.1"/>
</dbReference>
<keyword evidence="2" id="KW-0732">Signal</keyword>
<dbReference type="STRING" id="1336235.GCA_000518785_00796"/>
<feature type="compositionally biased region" description="Low complexity" evidence="1">
    <location>
        <begin position="82"/>
        <end position="93"/>
    </location>
</feature>
<name>A0A376A9I7_9HYPH</name>
<feature type="chain" id="PRO_5016961764" description="Lipoprotein" evidence="2">
    <location>
        <begin position="26"/>
        <end position="284"/>
    </location>
</feature>
<dbReference type="EMBL" id="UEYP01000011">
    <property type="protein sequence ID" value="SSC64465.1"/>
    <property type="molecule type" value="Genomic_DNA"/>
</dbReference>
<protein>
    <recommendedName>
        <fullName evidence="5">Lipoprotein</fullName>
    </recommendedName>
</protein>
<dbReference type="PROSITE" id="PS51257">
    <property type="entry name" value="PROKAR_LIPOPROTEIN"/>
    <property type="match status" value="1"/>
</dbReference>
<evidence type="ECO:0008006" key="5">
    <source>
        <dbReference type="Google" id="ProtNLM"/>
    </source>
</evidence>